<dbReference type="PROSITE" id="PS01131">
    <property type="entry name" value="RRNA_A_DIMETH"/>
    <property type="match status" value="1"/>
</dbReference>
<dbReference type="NCBIfam" id="NF000499">
    <property type="entry name" value="Erm23S_rRNA_broad"/>
    <property type="match status" value="1"/>
</dbReference>
<evidence type="ECO:0000256" key="2">
    <source>
        <dbReference type="ARBA" id="ARBA00022679"/>
    </source>
</evidence>
<proteinExistence type="inferred from homology"/>
<comment type="caution">
    <text evidence="8">The sequence shown here is derived from an EMBL/GenBank/DDBJ whole genome shotgun (WGS) entry which is preliminary data.</text>
</comment>
<keyword evidence="4 5" id="KW-0694">RNA-binding</keyword>
<evidence type="ECO:0000256" key="4">
    <source>
        <dbReference type="ARBA" id="ARBA00022884"/>
    </source>
</evidence>
<dbReference type="Pfam" id="PF00398">
    <property type="entry name" value="RrnaAD"/>
    <property type="match status" value="1"/>
</dbReference>
<evidence type="ECO:0000259" key="7">
    <source>
        <dbReference type="SMART" id="SM00650"/>
    </source>
</evidence>
<evidence type="ECO:0000313" key="8">
    <source>
        <dbReference type="EMBL" id="GAA4981858.1"/>
    </source>
</evidence>
<accession>A0ABP9HXS7</accession>
<dbReference type="PANTHER" id="PTHR11727:SF7">
    <property type="entry name" value="DIMETHYLADENOSINE TRANSFERASE-RELATED"/>
    <property type="match status" value="1"/>
</dbReference>
<feature type="binding site" evidence="5">
    <location>
        <position position="23"/>
    </location>
    <ligand>
        <name>S-adenosyl-L-methionine</name>
        <dbReference type="ChEBI" id="CHEBI:59789"/>
    </ligand>
</feature>
<dbReference type="InterPro" id="IPR001737">
    <property type="entry name" value="KsgA/Erm"/>
</dbReference>
<dbReference type="SUPFAM" id="SSF53335">
    <property type="entry name" value="S-adenosyl-L-methionine-dependent methyltransferases"/>
    <property type="match status" value="1"/>
</dbReference>
<evidence type="ECO:0000256" key="6">
    <source>
        <dbReference type="SAM" id="MobiDB-lite"/>
    </source>
</evidence>
<evidence type="ECO:0000256" key="3">
    <source>
        <dbReference type="ARBA" id="ARBA00022691"/>
    </source>
</evidence>
<feature type="binding site" evidence="5">
    <location>
        <position position="107"/>
    </location>
    <ligand>
        <name>S-adenosyl-L-methionine</name>
        <dbReference type="ChEBI" id="CHEBI:59789"/>
    </ligand>
</feature>
<dbReference type="SMART" id="SM00650">
    <property type="entry name" value="rADc"/>
    <property type="match status" value="1"/>
</dbReference>
<keyword evidence="9" id="KW-1185">Reference proteome</keyword>
<evidence type="ECO:0000256" key="1">
    <source>
        <dbReference type="ARBA" id="ARBA00022603"/>
    </source>
</evidence>
<evidence type="ECO:0000313" key="9">
    <source>
        <dbReference type="Proteomes" id="UP001500466"/>
    </source>
</evidence>
<keyword evidence="3 5" id="KW-0949">S-adenosyl-L-methionine</keyword>
<feature type="binding site" evidence="5">
    <location>
        <position position="68"/>
    </location>
    <ligand>
        <name>S-adenosyl-L-methionine</name>
        <dbReference type="ChEBI" id="CHEBI:59789"/>
    </ligand>
</feature>
<name>A0ABP9HXS7_9ACTN</name>
<dbReference type="RefSeq" id="WP_345678773.1">
    <property type="nucleotide sequence ID" value="NZ_BAABHS010000024.1"/>
</dbReference>
<organism evidence="8 9">
    <name type="scientific">Yinghuangia aomiensis</name>
    <dbReference type="NCBI Taxonomy" id="676205"/>
    <lineage>
        <taxon>Bacteria</taxon>
        <taxon>Bacillati</taxon>
        <taxon>Actinomycetota</taxon>
        <taxon>Actinomycetes</taxon>
        <taxon>Kitasatosporales</taxon>
        <taxon>Streptomycetaceae</taxon>
        <taxon>Yinghuangia</taxon>
    </lineage>
</organism>
<dbReference type="PROSITE" id="PS51689">
    <property type="entry name" value="SAM_RNA_A_N6_MT"/>
    <property type="match status" value="1"/>
</dbReference>
<feature type="binding site" evidence="5">
    <location>
        <position position="47"/>
    </location>
    <ligand>
        <name>S-adenosyl-L-methionine</name>
        <dbReference type="ChEBI" id="CHEBI:59789"/>
    </ligand>
</feature>
<protein>
    <recommendedName>
        <fullName evidence="7">Ribosomal RNA adenine methylase transferase N-terminal domain-containing protein</fullName>
    </recommendedName>
</protein>
<dbReference type="InterPro" id="IPR020598">
    <property type="entry name" value="rRNA_Ade_methylase_Trfase_N"/>
</dbReference>
<feature type="binding site" evidence="5">
    <location>
        <position position="91"/>
    </location>
    <ligand>
        <name>S-adenosyl-L-methionine</name>
        <dbReference type="ChEBI" id="CHEBI:59789"/>
    </ligand>
</feature>
<reference evidence="9" key="1">
    <citation type="journal article" date="2019" name="Int. J. Syst. Evol. Microbiol.">
        <title>The Global Catalogue of Microorganisms (GCM) 10K type strain sequencing project: providing services to taxonomists for standard genome sequencing and annotation.</title>
        <authorList>
            <consortium name="The Broad Institute Genomics Platform"/>
            <consortium name="The Broad Institute Genome Sequencing Center for Infectious Disease"/>
            <person name="Wu L."/>
            <person name="Ma J."/>
        </authorList>
    </citation>
    <scope>NUCLEOTIDE SEQUENCE [LARGE SCALE GENOMIC DNA]</scope>
    <source>
        <strain evidence="9">JCM 17986</strain>
    </source>
</reference>
<dbReference type="Gene3D" id="3.40.50.150">
    <property type="entry name" value="Vaccinia Virus protein VP39"/>
    <property type="match status" value="1"/>
</dbReference>
<keyword evidence="2 5" id="KW-0808">Transferase</keyword>
<comment type="similarity">
    <text evidence="5">Belongs to the class I-like SAM-binding methyltransferase superfamily. rRNA adenine N(6)-methyltransferase family.</text>
</comment>
<feature type="compositionally biased region" description="Basic and acidic residues" evidence="6">
    <location>
        <begin position="267"/>
        <end position="288"/>
    </location>
</feature>
<dbReference type="InterPro" id="IPR029063">
    <property type="entry name" value="SAM-dependent_MTases_sf"/>
</dbReference>
<feature type="region of interest" description="Disordered" evidence="6">
    <location>
        <begin position="264"/>
        <end position="288"/>
    </location>
</feature>
<feature type="binding site" evidence="5">
    <location>
        <position position="21"/>
    </location>
    <ligand>
        <name>S-adenosyl-L-methionine</name>
        <dbReference type="ChEBI" id="CHEBI:59789"/>
    </ligand>
</feature>
<dbReference type="InterPro" id="IPR020596">
    <property type="entry name" value="rRNA_Ade_Mease_Trfase_CS"/>
</dbReference>
<sequence length="288" mass="31949">MPYSTPRPDASFGGRHELGQNFLVDRDTVAAVVRLTADTTGPIVEIGPGDGALTIPLAATGRRVTAVELDPRRARGLVRRLPGTVDVVNADVLAFRFPTRPHTVVGNIPFHLTTPILRRLLTLPDWDACVLLVQWEVARRRAGVGGASLLTASWWPWYEFRLHGRVPAHAFRPRPSVDGGLLAIRRRPAPLVADRAGYQAFTRRVFTARGRGLRQILRGILPERRVDAWLRTHEVPPHALPKDLDAAQWAALWSVADSPATVAGTALREDGRRRSTRRGDTTRRTRRA</sequence>
<evidence type="ECO:0000256" key="5">
    <source>
        <dbReference type="PROSITE-ProRule" id="PRU01026"/>
    </source>
</evidence>
<gene>
    <name evidence="8" type="ORF">GCM10023205_59000</name>
</gene>
<dbReference type="PANTHER" id="PTHR11727">
    <property type="entry name" value="DIMETHYLADENOSINE TRANSFERASE"/>
    <property type="match status" value="1"/>
</dbReference>
<dbReference type="EMBL" id="BAABHS010000024">
    <property type="protein sequence ID" value="GAA4981858.1"/>
    <property type="molecule type" value="Genomic_DNA"/>
</dbReference>
<dbReference type="CDD" id="cd02440">
    <property type="entry name" value="AdoMet_MTases"/>
    <property type="match status" value="1"/>
</dbReference>
<keyword evidence="1 5" id="KW-0489">Methyltransferase</keyword>
<feature type="domain" description="Ribosomal RNA adenine methylase transferase N-terminal" evidence="7">
    <location>
        <begin position="28"/>
        <end position="188"/>
    </location>
</feature>
<dbReference type="Proteomes" id="UP001500466">
    <property type="component" value="Unassembled WGS sequence"/>
</dbReference>